<reference evidence="2 3" key="1">
    <citation type="submission" date="2022-12" db="EMBL/GenBank/DDBJ databases">
        <title>Chromosome-scale assembly of the Ensete ventricosum genome.</title>
        <authorList>
            <person name="Dussert Y."/>
            <person name="Stocks J."/>
            <person name="Wendawek A."/>
            <person name="Woldeyes F."/>
            <person name="Nichols R.A."/>
            <person name="Borrell J.S."/>
        </authorList>
    </citation>
    <scope>NUCLEOTIDE SEQUENCE [LARGE SCALE GENOMIC DNA]</scope>
    <source>
        <strain evidence="3">cv. Maze</strain>
        <tissue evidence="2">Seeds</tissue>
    </source>
</reference>
<proteinExistence type="predicted"/>
<keyword evidence="3" id="KW-1185">Reference proteome</keyword>
<sequence>MVHVKEEAVPHRTTLTHVNQPLSRQQTPKKGKGKPPPPHKRPPPPLHLPPLPPSCNGGTVGAGRKEEVLGFKVMLSVQCESRSACMLGLRFFRFRQKLSWAENRFAVCCLSQHFGLA</sequence>
<dbReference type="AlphaFoldDB" id="A0AAV8PJX3"/>
<protein>
    <submittedName>
        <fullName evidence="2">Uncharacterized protein</fullName>
    </submittedName>
</protein>
<accession>A0AAV8PJX3</accession>
<organism evidence="2 3">
    <name type="scientific">Ensete ventricosum</name>
    <name type="common">Abyssinian banana</name>
    <name type="synonym">Musa ensete</name>
    <dbReference type="NCBI Taxonomy" id="4639"/>
    <lineage>
        <taxon>Eukaryota</taxon>
        <taxon>Viridiplantae</taxon>
        <taxon>Streptophyta</taxon>
        <taxon>Embryophyta</taxon>
        <taxon>Tracheophyta</taxon>
        <taxon>Spermatophyta</taxon>
        <taxon>Magnoliopsida</taxon>
        <taxon>Liliopsida</taxon>
        <taxon>Zingiberales</taxon>
        <taxon>Musaceae</taxon>
        <taxon>Ensete</taxon>
    </lineage>
</organism>
<feature type="region of interest" description="Disordered" evidence="1">
    <location>
        <begin position="1"/>
        <end position="59"/>
    </location>
</feature>
<feature type="compositionally biased region" description="Basic and acidic residues" evidence="1">
    <location>
        <begin position="1"/>
        <end position="10"/>
    </location>
</feature>
<evidence type="ECO:0000313" key="2">
    <source>
        <dbReference type="EMBL" id="KAJ8492518.1"/>
    </source>
</evidence>
<comment type="caution">
    <text evidence="2">The sequence shown here is derived from an EMBL/GenBank/DDBJ whole genome shotgun (WGS) entry which is preliminary data.</text>
</comment>
<evidence type="ECO:0000313" key="3">
    <source>
        <dbReference type="Proteomes" id="UP001222027"/>
    </source>
</evidence>
<feature type="compositionally biased region" description="Pro residues" evidence="1">
    <location>
        <begin position="43"/>
        <end position="53"/>
    </location>
</feature>
<gene>
    <name evidence="2" type="ORF">OPV22_014239</name>
</gene>
<feature type="compositionally biased region" description="Basic residues" evidence="1">
    <location>
        <begin position="27"/>
        <end position="42"/>
    </location>
</feature>
<dbReference type="EMBL" id="JAQQAF010000004">
    <property type="protein sequence ID" value="KAJ8492518.1"/>
    <property type="molecule type" value="Genomic_DNA"/>
</dbReference>
<name>A0AAV8PJX3_ENSVE</name>
<evidence type="ECO:0000256" key="1">
    <source>
        <dbReference type="SAM" id="MobiDB-lite"/>
    </source>
</evidence>
<dbReference type="Proteomes" id="UP001222027">
    <property type="component" value="Unassembled WGS sequence"/>
</dbReference>
<feature type="compositionally biased region" description="Polar residues" evidence="1">
    <location>
        <begin position="13"/>
        <end position="26"/>
    </location>
</feature>